<evidence type="ECO:0000313" key="3">
    <source>
        <dbReference type="EnsemblMetazoa" id="XP_030834135"/>
    </source>
</evidence>
<dbReference type="PANTHER" id="PTHR14817:SF2">
    <property type="entry name" value="COILED-COIL DOMAIN-CONTAINING PROTEIN 15"/>
    <property type="match status" value="1"/>
</dbReference>
<dbReference type="InParanoid" id="A0A7M7NBH7"/>
<dbReference type="GO" id="GO:0005813">
    <property type="term" value="C:centrosome"/>
    <property type="evidence" value="ECO:0000318"/>
    <property type="project" value="GO_Central"/>
</dbReference>
<proteinExistence type="predicted"/>
<reference evidence="3" key="2">
    <citation type="submission" date="2021-01" db="UniProtKB">
        <authorList>
            <consortium name="EnsemblMetazoa"/>
        </authorList>
    </citation>
    <scope>IDENTIFICATION</scope>
</reference>
<accession>A0A7M7NBH7</accession>
<dbReference type="RefSeq" id="XP_030834135.1">
    <property type="nucleotide sequence ID" value="XM_030978275.1"/>
</dbReference>
<dbReference type="PANTHER" id="PTHR14817">
    <property type="entry name" value="COILED-COIL DOMAIN-CONTAINING PROTEIN 15"/>
    <property type="match status" value="1"/>
</dbReference>
<dbReference type="OrthoDB" id="10007210at2759"/>
<organism evidence="3 4">
    <name type="scientific">Strongylocentrotus purpuratus</name>
    <name type="common">Purple sea urchin</name>
    <dbReference type="NCBI Taxonomy" id="7668"/>
    <lineage>
        <taxon>Eukaryota</taxon>
        <taxon>Metazoa</taxon>
        <taxon>Echinodermata</taxon>
        <taxon>Eleutherozoa</taxon>
        <taxon>Echinozoa</taxon>
        <taxon>Echinoidea</taxon>
        <taxon>Euechinoidea</taxon>
        <taxon>Echinacea</taxon>
        <taxon>Camarodonta</taxon>
        <taxon>Echinidea</taxon>
        <taxon>Strongylocentrotidae</taxon>
        <taxon>Strongylocentrotus</taxon>
    </lineage>
</organism>
<dbReference type="InterPro" id="IPR037693">
    <property type="entry name" value="CCDC15"/>
</dbReference>
<dbReference type="KEGG" id="spu:100888916"/>
<protein>
    <recommendedName>
        <fullName evidence="5">Coiled-coil domain-containing protein 15</fullName>
    </recommendedName>
</protein>
<sequence>MNSRPKNSKFHRQTQQILDKRPCEVVPVGAWVELCPQNDNDAFAAVVAAQYEGERLQTLQAEKEAKLARFRQEVRSRVRELQRIKKQKQLQESFQAVNLQGRVVHRTTPSANILSHRKDNCIYQNSEPHAIGRTAPQPTPEAWGREGQEDGGLVIGQQVREQAGVSRRLVQKAKRDLAAKQLVVKPKMDKHSVPGGIWGSAYSRDKPTEMVDKIPTDSATGVNDLQTYSTTHSNRRIPEDTIEEALYDESGDCYPNHQNREPEESGGPRSKHVTFAPRLQRSPQLAAKVKGHRHGHGDHSEPSDLHHVYVPHFEEYFTDQQQEELPLYSKGNGDTDVKGHVIMGDGFKGHVPEVNPGVVAEEQRRQHGMQFSMYRRLYSDIEREQVREKMRKKTHHKKIQELKKAKEQERLEVEHQSQLVSQPVDILRESDKDMRRREMEEAEEIHRIQTRLRQKNKETKRFIQALRAMMKERIKLLGVTPPPLCACGPSVWDANPETCANNCIFYKNPKAYAKALASVLTLNDTG</sequence>
<evidence type="ECO:0000256" key="2">
    <source>
        <dbReference type="SAM" id="MobiDB-lite"/>
    </source>
</evidence>
<evidence type="ECO:0000256" key="1">
    <source>
        <dbReference type="SAM" id="Coils"/>
    </source>
</evidence>
<dbReference type="GeneID" id="100888916"/>
<reference evidence="4" key="1">
    <citation type="submission" date="2015-02" db="EMBL/GenBank/DDBJ databases">
        <title>Genome sequencing for Strongylocentrotus purpuratus.</title>
        <authorList>
            <person name="Murali S."/>
            <person name="Liu Y."/>
            <person name="Vee V."/>
            <person name="English A."/>
            <person name="Wang M."/>
            <person name="Skinner E."/>
            <person name="Han Y."/>
            <person name="Muzny D.M."/>
            <person name="Worley K.C."/>
            <person name="Gibbs R.A."/>
        </authorList>
    </citation>
    <scope>NUCLEOTIDE SEQUENCE</scope>
</reference>
<dbReference type="OMA" id="RCRRLFM"/>
<keyword evidence="4" id="KW-1185">Reference proteome</keyword>
<name>A0A7M7NBH7_STRPU</name>
<evidence type="ECO:0000313" key="4">
    <source>
        <dbReference type="Proteomes" id="UP000007110"/>
    </source>
</evidence>
<keyword evidence="1" id="KW-0175">Coiled coil</keyword>
<feature type="coiled-coil region" evidence="1">
    <location>
        <begin position="392"/>
        <end position="419"/>
    </location>
</feature>
<evidence type="ECO:0008006" key="5">
    <source>
        <dbReference type="Google" id="ProtNLM"/>
    </source>
</evidence>
<dbReference type="Proteomes" id="UP000007110">
    <property type="component" value="Unassembled WGS sequence"/>
</dbReference>
<dbReference type="EnsemblMetazoa" id="XM_030978275">
    <property type="protein sequence ID" value="XP_030834135"/>
    <property type="gene ID" value="LOC100888916"/>
</dbReference>
<dbReference type="FunCoup" id="A0A7M7NBH7">
    <property type="interactions" value="600"/>
</dbReference>
<feature type="region of interest" description="Disordered" evidence="2">
    <location>
        <begin position="250"/>
        <end position="270"/>
    </location>
</feature>
<dbReference type="AlphaFoldDB" id="A0A7M7NBH7"/>